<dbReference type="RefSeq" id="WP_165637997.1">
    <property type="nucleotide sequence ID" value="NZ_JAVJPO010000008.1"/>
</dbReference>
<dbReference type="PROSITE" id="PS51186">
    <property type="entry name" value="GNAT"/>
    <property type="match status" value="1"/>
</dbReference>
<dbReference type="InterPro" id="IPR016181">
    <property type="entry name" value="Acyl_CoA_acyltransferase"/>
</dbReference>
<gene>
    <name evidence="2" type="ORF">FK219_000175</name>
</gene>
<dbReference type="PANTHER" id="PTHR43617">
    <property type="entry name" value="L-AMINO ACID N-ACETYLTRANSFERASE"/>
    <property type="match status" value="1"/>
</dbReference>
<dbReference type="CDD" id="cd04301">
    <property type="entry name" value="NAT_SF"/>
    <property type="match status" value="1"/>
</dbReference>
<keyword evidence="3" id="KW-1185">Reference proteome</keyword>
<accession>A0A9E5MGV9</accession>
<dbReference type="Pfam" id="PF00583">
    <property type="entry name" value="Acetyltransf_1"/>
    <property type="match status" value="1"/>
</dbReference>
<dbReference type="PANTHER" id="PTHR43617:SF22">
    <property type="entry name" value="L-AMINO ACID N-ACETYLTRANSFERASE AAAT"/>
    <property type="match status" value="1"/>
</dbReference>
<dbReference type="SUPFAM" id="SSF55729">
    <property type="entry name" value="Acyl-CoA N-acyltransferases (Nat)"/>
    <property type="match status" value="1"/>
</dbReference>
<comment type="caution">
    <text evidence="2">The sequence shown here is derived from an EMBL/GenBank/DDBJ whole genome shotgun (WGS) entry which is preliminary data.</text>
</comment>
<reference evidence="2 3" key="1">
    <citation type="submission" date="2019-06" db="EMBL/GenBank/DDBJ databases">
        <authorList>
            <person name="De-Chao Zhang Q."/>
        </authorList>
    </citation>
    <scope>NUCLEOTIDE SEQUENCE [LARGE SCALE GENOMIC DNA]</scope>
    <source>
        <strain evidence="2 3">KN1116</strain>
    </source>
</reference>
<feature type="domain" description="N-acetyltransferase" evidence="1">
    <location>
        <begin position="6"/>
        <end position="169"/>
    </location>
</feature>
<dbReference type="GO" id="GO:0016747">
    <property type="term" value="F:acyltransferase activity, transferring groups other than amino-acyl groups"/>
    <property type="evidence" value="ECO:0007669"/>
    <property type="project" value="InterPro"/>
</dbReference>
<name>A0A9E5MGV9_9MICO</name>
<protein>
    <submittedName>
        <fullName evidence="2">GNAT family N-acetyltransferase</fullName>
    </submittedName>
</protein>
<proteinExistence type="predicted"/>
<dbReference type="Gene3D" id="3.40.630.30">
    <property type="match status" value="1"/>
</dbReference>
<dbReference type="Proteomes" id="UP000818266">
    <property type="component" value="Unassembled WGS sequence"/>
</dbReference>
<dbReference type="InterPro" id="IPR050276">
    <property type="entry name" value="MshD_Acetyltransferase"/>
</dbReference>
<sequence length="169" mass="18680">MTEPTFTIRGATEDDYEGVHAILTSPHIMQGTLRVPLASTDYSKARLSPRNGVHQIVAVDNETEEIVGFGELITTPDEPRARHAGEIDLVAVSEDSQSQGVGSALMDSMIDLADNWLDLKRLSLIAFVGNDRAIALYERLGFEREGIMRRVGYGDGDWMDAVMMARLRD</sequence>
<dbReference type="EMBL" id="VIKT02000001">
    <property type="protein sequence ID" value="NHF61670.1"/>
    <property type="molecule type" value="Genomic_DNA"/>
</dbReference>
<organism evidence="2 3">
    <name type="scientific">Microcella pacifica</name>
    <dbReference type="NCBI Taxonomy" id="2591847"/>
    <lineage>
        <taxon>Bacteria</taxon>
        <taxon>Bacillati</taxon>
        <taxon>Actinomycetota</taxon>
        <taxon>Actinomycetes</taxon>
        <taxon>Micrococcales</taxon>
        <taxon>Microbacteriaceae</taxon>
        <taxon>Microcella</taxon>
    </lineage>
</organism>
<evidence type="ECO:0000313" key="3">
    <source>
        <dbReference type="Proteomes" id="UP000818266"/>
    </source>
</evidence>
<dbReference type="AlphaFoldDB" id="A0A9E5MGV9"/>
<dbReference type="InterPro" id="IPR000182">
    <property type="entry name" value="GNAT_dom"/>
</dbReference>
<reference evidence="2 3" key="2">
    <citation type="submission" date="2020-03" db="EMBL/GenBank/DDBJ databases">
        <title>Chryseoglobus sp. isolated from a deep-sea seamount.</title>
        <authorList>
            <person name="Zhang D.-C."/>
        </authorList>
    </citation>
    <scope>NUCLEOTIDE SEQUENCE [LARGE SCALE GENOMIC DNA]</scope>
    <source>
        <strain evidence="2 3">KN1116</strain>
    </source>
</reference>
<evidence type="ECO:0000259" key="1">
    <source>
        <dbReference type="PROSITE" id="PS51186"/>
    </source>
</evidence>
<evidence type="ECO:0000313" key="2">
    <source>
        <dbReference type="EMBL" id="NHF61670.1"/>
    </source>
</evidence>